<feature type="transmembrane region" description="Helical" evidence="1">
    <location>
        <begin position="208"/>
        <end position="230"/>
    </location>
</feature>
<feature type="transmembrane region" description="Helical" evidence="1">
    <location>
        <begin position="375"/>
        <end position="396"/>
    </location>
</feature>
<feature type="transmembrane region" description="Helical" evidence="1">
    <location>
        <begin position="72"/>
        <end position="94"/>
    </location>
</feature>
<feature type="transmembrane region" description="Helical" evidence="1">
    <location>
        <begin position="236"/>
        <end position="256"/>
    </location>
</feature>
<organism evidence="2">
    <name type="scientific">Oryza glumipatula</name>
    <dbReference type="NCBI Taxonomy" id="40148"/>
    <lineage>
        <taxon>Eukaryota</taxon>
        <taxon>Viridiplantae</taxon>
        <taxon>Streptophyta</taxon>
        <taxon>Embryophyta</taxon>
        <taxon>Tracheophyta</taxon>
        <taxon>Spermatophyta</taxon>
        <taxon>Magnoliopsida</taxon>
        <taxon>Liliopsida</taxon>
        <taxon>Poales</taxon>
        <taxon>Poaceae</taxon>
        <taxon>BOP clade</taxon>
        <taxon>Oryzoideae</taxon>
        <taxon>Oryzeae</taxon>
        <taxon>Oryzinae</taxon>
        <taxon>Oryza</taxon>
    </lineage>
</organism>
<accession>A0A0D9Y806</accession>
<evidence type="ECO:0000313" key="2">
    <source>
        <dbReference type="EnsemblPlants" id="OGLUM01G16250.1"/>
    </source>
</evidence>
<dbReference type="Gramene" id="OGLUM01G16250.1">
    <property type="protein sequence ID" value="OGLUM01G16250.1"/>
    <property type="gene ID" value="OGLUM01G16250"/>
</dbReference>
<feature type="transmembrane region" description="Helical" evidence="1">
    <location>
        <begin position="307"/>
        <end position="325"/>
    </location>
</feature>
<protein>
    <recommendedName>
        <fullName evidence="4">Transmembrane protein</fullName>
    </recommendedName>
</protein>
<evidence type="ECO:0008006" key="4">
    <source>
        <dbReference type="Google" id="ProtNLM"/>
    </source>
</evidence>
<dbReference type="Proteomes" id="UP000026961">
    <property type="component" value="Chromosome 1"/>
</dbReference>
<reference evidence="2" key="2">
    <citation type="submission" date="2015-04" db="UniProtKB">
        <authorList>
            <consortium name="EnsemblPlants"/>
        </authorList>
    </citation>
    <scope>IDENTIFICATION</scope>
</reference>
<keyword evidence="1" id="KW-0472">Membrane</keyword>
<proteinExistence type="predicted"/>
<feature type="transmembrane region" description="Helical" evidence="1">
    <location>
        <begin position="403"/>
        <end position="422"/>
    </location>
</feature>
<dbReference type="HOGENOM" id="CLU_553639_0_0_1"/>
<reference evidence="2" key="3">
    <citation type="submission" date="2018-05" db="EMBL/GenBank/DDBJ databases">
        <title>OgluRS3 (Oryza glumaepatula Reference Sequence Version 3).</title>
        <authorList>
            <person name="Zhang J."/>
            <person name="Kudrna D."/>
            <person name="Lee S."/>
            <person name="Talag J."/>
            <person name="Welchert J."/>
            <person name="Wing R.A."/>
        </authorList>
    </citation>
    <scope>NUCLEOTIDE SEQUENCE [LARGE SCALE GENOMIC DNA]</scope>
</reference>
<evidence type="ECO:0000256" key="1">
    <source>
        <dbReference type="SAM" id="Phobius"/>
    </source>
</evidence>
<keyword evidence="3" id="KW-1185">Reference proteome</keyword>
<name>A0A0D9Y806_9ORYZ</name>
<sequence length="513" mass="56188">MEISPIPGDYPEELDRGQGSNTQLIPSPVAFDSPAKQLHDYQQLLISVIGNCIILQAPPQLTKRSDETAARMILMVLANFSMLLIAISLYLRVLHSNMRKFLGLEIYIIAAALVMADYAILLLINARYIGIFIIPLILLGFIAALCGKLWEKSSHHFQQHDRSNKPVSLPNVANSDQLLKLATLPCWLQLLSFIILNSRKGQEDDALVVSEFLLFFSSALGAIALMVGTLPAEVGGSAQVLPVLQKACIVLLLITAHTMAAEWLGEDVIVTCMPGLIAVLLWFTVHFDSHATPVNIENALSYRSEAMVILSSAVGLLAYLTGSYAYERETVDSWFRWSLLMCSSSSVLSYLNVWMLQQWPESTFHSGELLKVFKFCSKICFSATLVLALMLIGGWVRRKPVGAFIAIVSALLGFVLYVTMYVKSDKPCNVGRTRRDLATSVLKDQNLSSKRISKAALSSTRERSNIGAAGSRGISNMGAAGSRVPTVNMNTTIGPTMPPLNSLTIHSRLEIGV</sequence>
<dbReference type="eggNOG" id="ENOG502R800">
    <property type="taxonomic scope" value="Eukaryota"/>
</dbReference>
<evidence type="ECO:0000313" key="3">
    <source>
        <dbReference type="Proteomes" id="UP000026961"/>
    </source>
</evidence>
<dbReference type="AlphaFoldDB" id="A0A0D9Y806"/>
<keyword evidence="1" id="KW-1133">Transmembrane helix</keyword>
<feature type="transmembrane region" description="Helical" evidence="1">
    <location>
        <begin position="268"/>
        <end position="287"/>
    </location>
</feature>
<reference evidence="2" key="1">
    <citation type="submission" date="2013-08" db="EMBL/GenBank/DDBJ databases">
        <title>Oryza genome evolution.</title>
        <authorList>
            <person name="Wing R.A."/>
            <person name="Panaud O."/>
            <person name="Oliveira A.C."/>
        </authorList>
    </citation>
    <scope>NUCLEOTIDE SEQUENCE</scope>
</reference>
<feature type="transmembrane region" description="Helical" evidence="1">
    <location>
        <begin position="106"/>
        <end position="124"/>
    </location>
</feature>
<keyword evidence="1" id="KW-0812">Transmembrane</keyword>
<feature type="transmembrane region" description="Helical" evidence="1">
    <location>
        <begin position="131"/>
        <end position="150"/>
    </location>
</feature>
<dbReference type="EnsemblPlants" id="OGLUM01G16250.1">
    <property type="protein sequence ID" value="OGLUM01G16250.1"/>
    <property type="gene ID" value="OGLUM01G16250"/>
</dbReference>